<proteinExistence type="inferred from homology"/>
<dbReference type="GO" id="GO:0005829">
    <property type="term" value="C:cytosol"/>
    <property type="evidence" value="ECO:0007669"/>
    <property type="project" value="TreeGrafter"/>
</dbReference>
<dbReference type="GO" id="GO:0015031">
    <property type="term" value="P:protein transport"/>
    <property type="evidence" value="ECO:0007669"/>
    <property type="project" value="UniProtKB-KW"/>
</dbReference>
<reference evidence="9" key="1">
    <citation type="submission" date="2018-01" db="EMBL/GenBank/DDBJ databases">
        <authorList>
            <person name="Regsiter A."/>
            <person name="William W."/>
        </authorList>
    </citation>
    <scope>NUCLEOTIDE SEQUENCE</scope>
    <source>
        <strain evidence="9">TRIP AH-1</strain>
    </source>
</reference>
<dbReference type="EMBL" id="OJIN01000058">
    <property type="protein sequence ID" value="SPD72700.1"/>
    <property type="molecule type" value="Genomic_DNA"/>
</dbReference>
<feature type="domain" description="Flagellar assembly protein FliH/Type III secretion system HrpE" evidence="8">
    <location>
        <begin position="90"/>
        <end position="215"/>
    </location>
</feature>
<gene>
    <name evidence="9" type="ORF">PITCH_A1500014</name>
</gene>
<comment type="similarity">
    <text evidence="2">Belongs to the FliH family.</text>
</comment>
<comment type="function">
    <text evidence="1">Needed for flagellar regrowth and assembly.</text>
</comment>
<dbReference type="InterPro" id="IPR018035">
    <property type="entry name" value="Flagellar_FliH/T3SS_HrpE"/>
</dbReference>
<evidence type="ECO:0000256" key="3">
    <source>
        <dbReference type="ARBA" id="ARBA00016507"/>
    </source>
</evidence>
<keyword evidence="7" id="KW-1006">Bacterial flagellum protein export</keyword>
<evidence type="ECO:0000256" key="6">
    <source>
        <dbReference type="ARBA" id="ARBA00022927"/>
    </source>
</evidence>
<dbReference type="AlphaFoldDB" id="A0A445MTA1"/>
<evidence type="ECO:0000256" key="2">
    <source>
        <dbReference type="ARBA" id="ARBA00006602"/>
    </source>
</evidence>
<sequence>MRPYCFPNVNFDKPDGVESHQKKQFFKPIGFDEKGNLCTNTKERAGHPDETLSNKDKKLRQIEENAYNIGFIKGEKDGLNSLRGRLESLLRSLDECIGDVERLKKKILIRAEREAVELSIAIAKKIVCHEISVNSGVILNVVKEALNKLSNYKKMRILLAPSDIKLLQDALKNNPEFGEYNKALLFVEDRNIMPGGCIIETDIGDIDARIDKQLQIVEDIFKSELDKL</sequence>
<keyword evidence="5" id="KW-1005">Bacterial flagellum biogenesis</keyword>
<evidence type="ECO:0000256" key="4">
    <source>
        <dbReference type="ARBA" id="ARBA00022448"/>
    </source>
</evidence>
<evidence type="ECO:0000256" key="1">
    <source>
        <dbReference type="ARBA" id="ARBA00003041"/>
    </source>
</evidence>
<accession>A0A445MTA1</accession>
<evidence type="ECO:0000259" key="8">
    <source>
        <dbReference type="Pfam" id="PF02108"/>
    </source>
</evidence>
<evidence type="ECO:0000313" key="9">
    <source>
        <dbReference type="EMBL" id="SPD72700.1"/>
    </source>
</evidence>
<protein>
    <recommendedName>
        <fullName evidence="3">Flagellar assembly protein FliH</fullName>
    </recommendedName>
</protein>
<dbReference type="PANTHER" id="PTHR34982:SF1">
    <property type="entry name" value="FLAGELLAR ASSEMBLY PROTEIN FLIH"/>
    <property type="match status" value="1"/>
</dbReference>
<name>A0A445MTA1_9BACT</name>
<evidence type="ECO:0000256" key="5">
    <source>
        <dbReference type="ARBA" id="ARBA00022795"/>
    </source>
</evidence>
<dbReference type="InterPro" id="IPR051472">
    <property type="entry name" value="T3SS_Stator/FliH"/>
</dbReference>
<keyword evidence="4" id="KW-0813">Transport</keyword>
<dbReference type="Pfam" id="PF02108">
    <property type="entry name" value="FliH"/>
    <property type="match status" value="1"/>
</dbReference>
<dbReference type="PANTHER" id="PTHR34982">
    <property type="entry name" value="YOP PROTEINS TRANSLOCATION PROTEIN L"/>
    <property type="match status" value="1"/>
</dbReference>
<evidence type="ECO:0000256" key="7">
    <source>
        <dbReference type="ARBA" id="ARBA00023225"/>
    </source>
</evidence>
<dbReference type="GO" id="GO:0044781">
    <property type="term" value="P:bacterial-type flagellum organization"/>
    <property type="evidence" value="ECO:0007669"/>
    <property type="project" value="UniProtKB-KW"/>
</dbReference>
<keyword evidence="6" id="KW-0653">Protein transport</keyword>
<organism evidence="9">
    <name type="scientific">uncultured Desulfobacterium sp</name>
    <dbReference type="NCBI Taxonomy" id="201089"/>
    <lineage>
        <taxon>Bacteria</taxon>
        <taxon>Pseudomonadati</taxon>
        <taxon>Thermodesulfobacteriota</taxon>
        <taxon>Desulfobacteria</taxon>
        <taxon>Desulfobacterales</taxon>
        <taxon>Desulfobacteriaceae</taxon>
        <taxon>Desulfobacterium</taxon>
        <taxon>environmental samples</taxon>
    </lineage>
</organism>